<dbReference type="Proteomes" id="UP000076512">
    <property type="component" value="Unassembled WGS sequence"/>
</dbReference>
<keyword evidence="2" id="KW-0560">Oxidoreductase</keyword>
<dbReference type="STRING" id="455432.AWN90_23670"/>
<comment type="caution">
    <text evidence="4">The sequence shown here is derived from an EMBL/GenBank/DDBJ whole genome shotgun (WGS) entry which is preliminary data.</text>
</comment>
<accession>A0A164P1N6</accession>
<dbReference type="SUPFAM" id="SSF52218">
    <property type="entry name" value="Flavoproteins"/>
    <property type="match status" value="1"/>
</dbReference>
<comment type="similarity">
    <text evidence="1">Belongs to the NAD(P)H dehydrogenase (quinone) family.</text>
</comment>
<dbReference type="Pfam" id="PF02525">
    <property type="entry name" value="Flavodoxin_2"/>
    <property type="match status" value="1"/>
</dbReference>
<dbReference type="PANTHER" id="PTHR10204">
    <property type="entry name" value="NAD P H OXIDOREDUCTASE-RELATED"/>
    <property type="match status" value="1"/>
</dbReference>
<gene>
    <name evidence="4" type="ORF">AWN90_23670</name>
</gene>
<evidence type="ECO:0000313" key="5">
    <source>
        <dbReference type="Proteomes" id="UP000076512"/>
    </source>
</evidence>
<proteinExistence type="inferred from homology"/>
<feature type="domain" description="Flavodoxin-like fold" evidence="3">
    <location>
        <begin position="9"/>
        <end position="178"/>
    </location>
</feature>
<evidence type="ECO:0000256" key="2">
    <source>
        <dbReference type="ARBA" id="ARBA00023002"/>
    </source>
</evidence>
<evidence type="ECO:0000256" key="1">
    <source>
        <dbReference type="ARBA" id="ARBA00006252"/>
    </source>
</evidence>
<reference evidence="4 5" key="1">
    <citation type="submission" date="2016-04" db="EMBL/GenBank/DDBJ databases">
        <authorList>
            <person name="Evans L.H."/>
            <person name="Alamgir A."/>
            <person name="Owens N."/>
            <person name="Weber N.D."/>
            <person name="Virtaneva K."/>
            <person name="Barbian K."/>
            <person name="Babar A."/>
            <person name="Rosenke K."/>
        </authorList>
    </citation>
    <scope>NUCLEOTIDE SEQUENCE [LARGE SCALE GENOMIC DNA]</scope>
    <source>
        <strain evidence="4 5">IFM 0406</strain>
    </source>
</reference>
<dbReference type="EMBL" id="LWGR01000004">
    <property type="protein sequence ID" value="KZM75002.1"/>
    <property type="molecule type" value="Genomic_DNA"/>
</dbReference>
<evidence type="ECO:0000259" key="3">
    <source>
        <dbReference type="Pfam" id="PF02525"/>
    </source>
</evidence>
<dbReference type="Gene3D" id="3.40.50.360">
    <property type="match status" value="1"/>
</dbReference>
<dbReference type="RefSeq" id="WP_067587056.1">
    <property type="nucleotide sequence ID" value="NZ_JABMCZ010000005.1"/>
</dbReference>
<dbReference type="GO" id="GO:0005829">
    <property type="term" value="C:cytosol"/>
    <property type="evidence" value="ECO:0007669"/>
    <property type="project" value="TreeGrafter"/>
</dbReference>
<dbReference type="GO" id="GO:0003955">
    <property type="term" value="F:NAD(P)H dehydrogenase (quinone) activity"/>
    <property type="evidence" value="ECO:0007669"/>
    <property type="project" value="TreeGrafter"/>
</dbReference>
<dbReference type="InterPro" id="IPR003680">
    <property type="entry name" value="Flavodoxin_fold"/>
</dbReference>
<organism evidence="4 5">
    <name type="scientific">Nocardia terpenica</name>
    <dbReference type="NCBI Taxonomy" id="455432"/>
    <lineage>
        <taxon>Bacteria</taxon>
        <taxon>Bacillati</taxon>
        <taxon>Actinomycetota</taxon>
        <taxon>Actinomycetes</taxon>
        <taxon>Mycobacteriales</taxon>
        <taxon>Nocardiaceae</taxon>
        <taxon>Nocardia</taxon>
    </lineage>
</organism>
<dbReference type="InterPro" id="IPR051545">
    <property type="entry name" value="NAD(P)H_dehydrogenase_qn"/>
</dbReference>
<evidence type="ECO:0000313" key="4">
    <source>
        <dbReference type="EMBL" id="KZM75002.1"/>
    </source>
</evidence>
<name>A0A164P1N6_9NOCA</name>
<dbReference type="AlphaFoldDB" id="A0A164P1N6"/>
<dbReference type="OrthoDB" id="9798454at2"/>
<dbReference type="PANTHER" id="PTHR10204:SF34">
    <property type="entry name" value="NAD(P)H DEHYDROGENASE [QUINONE] 1 ISOFORM 1"/>
    <property type="match status" value="1"/>
</dbReference>
<keyword evidence="5" id="KW-1185">Reference proteome</keyword>
<dbReference type="InterPro" id="IPR029039">
    <property type="entry name" value="Flavoprotein-like_sf"/>
</dbReference>
<sequence length="221" mass="23934">MTNERTRPHVVLVVSHPNHDSATWAITHAVEQGIQSDGSTTVTTHDLTAAGFDPVFNASDLEVHRLRGHVPDDVAREHRLLESADVVAVLFPVYWWSMPALAKGWIDRVFSRGWAYDNSATATGSAIEELHFIAVAGVGESSFVARGYKDAMALQLRHGIAGYSAVAESSLEFLFGSETTDPRVHENLATQGYQLGARLAQRARTAFESATGTPVADHTPG</sequence>
<protein>
    <recommendedName>
        <fullName evidence="3">Flavodoxin-like fold domain-containing protein</fullName>
    </recommendedName>
</protein>